<keyword evidence="3" id="KW-0998">Cell outer membrane</keyword>
<protein>
    <submittedName>
        <fullName evidence="5">OmpA family protein</fullName>
    </submittedName>
</protein>
<sequence length="234" mass="24459">MSIVRTAVPLVLLTSVLTGCAGLQKTDWPKCAAVGGVGGAALGAIESSSWAGWGALLGGGLAAGYCWAHGDGDEDGDGVPDSRDKCPGTPRGVQVDANGCPPPAPQVEAVVVEQVVVEKEEVIVIRDVHFEFDSARLTAADKQRLNTIATRLKQEAPSARLSVSGHTDSVGADSYNQKLSERRAHSVTDYLVESGIPRNSFVSVVGAGESQPVADNATAEGRAMNRRTEIKIQR</sequence>
<dbReference type="Gene3D" id="3.30.1330.60">
    <property type="entry name" value="OmpA-like domain"/>
    <property type="match status" value="1"/>
</dbReference>
<dbReference type="GO" id="GO:0009279">
    <property type="term" value="C:cell outer membrane"/>
    <property type="evidence" value="ECO:0007669"/>
    <property type="project" value="UniProtKB-SubCell"/>
</dbReference>
<organism evidence="5 6">
    <name type="scientific">Pseudomonas fulva</name>
    <dbReference type="NCBI Taxonomy" id="47880"/>
    <lineage>
        <taxon>Bacteria</taxon>
        <taxon>Pseudomonadati</taxon>
        <taxon>Pseudomonadota</taxon>
        <taxon>Gammaproteobacteria</taxon>
        <taxon>Pseudomonadales</taxon>
        <taxon>Pseudomonadaceae</taxon>
        <taxon>Pseudomonas</taxon>
    </lineage>
</organism>
<dbReference type="PRINTS" id="PR01021">
    <property type="entry name" value="OMPADOMAIN"/>
</dbReference>
<dbReference type="AlphaFoldDB" id="A0A2L1WAZ7"/>
<dbReference type="InterPro" id="IPR036737">
    <property type="entry name" value="OmpA-like_sf"/>
</dbReference>
<dbReference type="InterPro" id="IPR050330">
    <property type="entry name" value="Bact_OuterMem_StrucFunc"/>
</dbReference>
<reference evidence="5 6" key="1">
    <citation type="submission" date="2020-11" db="EMBL/GenBank/DDBJ databases">
        <title>Pseudomonas fulva producing VIM-24.</title>
        <authorList>
            <person name="Liu S."/>
        </authorList>
    </citation>
    <scope>NUCLEOTIDE SEQUENCE [LARGE SCALE GENOMIC DNA]</scope>
    <source>
        <strain evidence="5 6">ZDHY414</strain>
    </source>
</reference>
<dbReference type="InterPro" id="IPR028974">
    <property type="entry name" value="TSP_type-3_rpt"/>
</dbReference>
<dbReference type="RefSeq" id="WP_027915328.1">
    <property type="nucleotide sequence ID" value="NZ_BQHM01000019.1"/>
</dbReference>
<gene>
    <name evidence="5" type="ORF">IZU98_05675</name>
</gene>
<dbReference type="Pfam" id="PF00691">
    <property type="entry name" value="OmpA"/>
    <property type="match status" value="1"/>
</dbReference>
<proteinExistence type="predicted"/>
<evidence type="ECO:0000313" key="6">
    <source>
        <dbReference type="Proteomes" id="UP000594430"/>
    </source>
</evidence>
<accession>A0A2L1WAZ7</accession>
<dbReference type="GeneID" id="93441083"/>
<name>A0A2L1WAZ7_9PSED</name>
<evidence type="ECO:0000256" key="1">
    <source>
        <dbReference type="ARBA" id="ARBA00004442"/>
    </source>
</evidence>
<keyword evidence="2 4" id="KW-0472">Membrane</keyword>
<dbReference type="InterPro" id="IPR006664">
    <property type="entry name" value="OMP_bac"/>
</dbReference>
<dbReference type="PRINTS" id="PR01023">
    <property type="entry name" value="NAFLGMOTY"/>
</dbReference>
<dbReference type="PANTHER" id="PTHR30329:SF21">
    <property type="entry name" value="LIPOPROTEIN YIAD-RELATED"/>
    <property type="match status" value="1"/>
</dbReference>
<evidence type="ECO:0000256" key="4">
    <source>
        <dbReference type="PROSITE-ProRule" id="PRU00473"/>
    </source>
</evidence>
<dbReference type="Proteomes" id="UP000594430">
    <property type="component" value="Chromosome"/>
</dbReference>
<evidence type="ECO:0000256" key="3">
    <source>
        <dbReference type="ARBA" id="ARBA00023237"/>
    </source>
</evidence>
<dbReference type="InterPro" id="IPR006665">
    <property type="entry name" value="OmpA-like"/>
</dbReference>
<dbReference type="PROSITE" id="PS51123">
    <property type="entry name" value="OMPA_2"/>
    <property type="match status" value="1"/>
</dbReference>
<dbReference type="SUPFAM" id="SSF103647">
    <property type="entry name" value="TSP type-3 repeat"/>
    <property type="match status" value="1"/>
</dbReference>
<dbReference type="SUPFAM" id="SSF103088">
    <property type="entry name" value="OmpA-like"/>
    <property type="match status" value="1"/>
</dbReference>
<dbReference type="EMBL" id="CP064946">
    <property type="protein sequence ID" value="QPH50214.1"/>
    <property type="molecule type" value="Genomic_DNA"/>
</dbReference>
<comment type="subcellular location">
    <subcellularLocation>
        <location evidence="1">Cell outer membrane</location>
    </subcellularLocation>
</comment>
<evidence type="ECO:0000313" key="5">
    <source>
        <dbReference type="EMBL" id="QPH50214.1"/>
    </source>
</evidence>
<dbReference type="GO" id="GO:0005509">
    <property type="term" value="F:calcium ion binding"/>
    <property type="evidence" value="ECO:0007669"/>
    <property type="project" value="InterPro"/>
</dbReference>
<evidence type="ECO:0000256" key="2">
    <source>
        <dbReference type="ARBA" id="ARBA00023136"/>
    </source>
</evidence>
<dbReference type="CDD" id="cd07185">
    <property type="entry name" value="OmpA_C-like"/>
    <property type="match status" value="1"/>
</dbReference>
<dbReference type="PROSITE" id="PS51257">
    <property type="entry name" value="PROKAR_LIPOPROTEIN"/>
    <property type="match status" value="1"/>
</dbReference>
<dbReference type="PANTHER" id="PTHR30329">
    <property type="entry name" value="STATOR ELEMENT OF FLAGELLAR MOTOR COMPLEX"/>
    <property type="match status" value="1"/>
</dbReference>